<evidence type="ECO:0000256" key="3">
    <source>
        <dbReference type="ARBA" id="ARBA00022452"/>
    </source>
</evidence>
<evidence type="ECO:0000256" key="5">
    <source>
        <dbReference type="ARBA" id="ARBA00023077"/>
    </source>
</evidence>
<evidence type="ECO:0000256" key="7">
    <source>
        <dbReference type="ARBA" id="ARBA00023237"/>
    </source>
</evidence>
<accession>A0A2U2PAF6</accession>
<keyword evidence="3 8" id="KW-1134">Transmembrane beta strand</keyword>
<dbReference type="InterPro" id="IPR023997">
    <property type="entry name" value="TonB-dep_OMP_SusC/RagA_CS"/>
</dbReference>
<dbReference type="Gene3D" id="2.60.40.1120">
    <property type="entry name" value="Carboxypeptidase-like, regulatory domain"/>
    <property type="match status" value="1"/>
</dbReference>
<dbReference type="PROSITE" id="PS52016">
    <property type="entry name" value="TONB_DEPENDENT_REC_3"/>
    <property type="match status" value="1"/>
</dbReference>
<dbReference type="Pfam" id="PF13715">
    <property type="entry name" value="CarbopepD_reg_2"/>
    <property type="match status" value="1"/>
</dbReference>
<dbReference type="NCBIfam" id="TIGR04056">
    <property type="entry name" value="OMP_RagA_SusC"/>
    <property type="match status" value="1"/>
</dbReference>
<keyword evidence="5 9" id="KW-0798">TonB box</keyword>
<dbReference type="OrthoDB" id="9768177at2"/>
<dbReference type="Pfam" id="PF07715">
    <property type="entry name" value="Plug"/>
    <property type="match status" value="1"/>
</dbReference>
<dbReference type="Gene3D" id="2.170.130.10">
    <property type="entry name" value="TonB-dependent receptor, plug domain"/>
    <property type="match status" value="1"/>
</dbReference>
<sequence>MVNIPGTGLPSYATAGKIPVVIKKSLLFVLLLLAVSGLMAQDYSVHGVVTGKDDGFPLPGVSVLVKGASSGTVTDNAGKFSITIPSGRNILVFKFIGYNTLELPVSRERELKVTLETDHKQLNEVVVTGYNVQSRKDFTGSAARVNASQIENRPAQSFDQLLGGQASGVNIVQPGGVLNATPVFRIRGINSISSGIYPLVIIDGVPSFTGQLGGNVGNNPLSNVNPSDIESLDILKDASATAIYGSRAANGVVVITTKKGKKGRVKVDYDGWVNFSTPYNLPKLLNAYDYVTIKNEAMVNSSREPGFALQTLSDGTVVNTDWYDVAYHTGVSQGHNIGFSGATDATSYFISLGYSDQNGILRTNTLDQKTARINLDHQLLSNLKAGTHLSYSNSLGKGPASGSLPGQYIGTDALSRMTYILPPNVAVYNEDGSYNIQDKQRVGYGANNAVATSAGYVGNINAYNLQLILDLDKYSSENNSLIGDVFAEWEIAKGLRIKTSYGLNKLVVENLSFQNGLHGDAGPANGGATNSNRRLNRTDWVNTLTYNKSFGGLHNINVLAGYEEIVTTNDIWGAQRTGLTDPFFTSFQGGFTTITAPAGLNSQSRNGFISYFSNLNYNFKEKYLLSYSFRRDGYSGLPGGSRYGNFSGGSVGWIISEEGFFKSSALVDVISNIKLRASYGEVGNINIGDFPSLGLYTAGTYNGVPTLGYSQAGNSNLRWETSKKTDAGVSFSFFNDRITLEADYYYNKVDGLILDAKQAPSKGIPGNVISANVGSLYNKGLEFSVNASLISRASFKWSTNINLSTVKNRVTTLFNSTDIYTPSNFGIQNMTREGYSVGSIWAVPTDGVNPDNGNRVFINRNNEKVQYNHAAANKWTYLDGSVAPAIDNYLDGRIQGSSLPAWYGGFNNSFGYKNFDLTAGIIFSGGNKLYNGTRANLLDQRYFNNGTFVLDRWTSPGQKTGIPKLYFSDNVSTGFSITNSAMVEDGDFIKLKNVALGYKVPVQKIARGRISSLRVFVQATNLFTITDYSGSDPEISINGNSIASGKDHNAVANATTYAIGINLGL</sequence>
<dbReference type="InterPro" id="IPR023996">
    <property type="entry name" value="TonB-dep_OMP_SusC/RagA"/>
</dbReference>
<evidence type="ECO:0000256" key="1">
    <source>
        <dbReference type="ARBA" id="ARBA00004571"/>
    </source>
</evidence>
<evidence type="ECO:0000256" key="2">
    <source>
        <dbReference type="ARBA" id="ARBA00022448"/>
    </source>
</evidence>
<name>A0A2U2PAF6_9SPHI</name>
<evidence type="ECO:0000256" key="6">
    <source>
        <dbReference type="ARBA" id="ARBA00023136"/>
    </source>
</evidence>
<dbReference type="InterPro" id="IPR039426">
    <property type="entry name" value="TonB-dep_rcpt-like"/>
</dbReference>
<dbReference type="InterPro" id="IPR012910">
    <property type="entry name" value="Plug_dom"/>
</dbReference>
<keyword evidence="4 8" id="KW-0812">Transmembrane</keyword>
<comment type="subcellular location">
    <subcellularLocation>
        <location evidence="1 8">Cell outer membrane</location>
        <topology evidence="1 8">Multi-pass membrane protein</topology>
    </subcellularLocation>
</comment>
<dbReference type="RefSeq" id="WP_109418092.1">
    <property type="nucleotide sequence ID" value="NZ_QEAS01000026.1"/>
</dbReference>
<evidence type="ECO:0000256" key="4">
    <source>
        <dbReference type="ARBA" id="ARBA00022692"/>
    </source>
</evidence>
<dbReference type="NCBIfam" id="TIGR04057">
    <property type="entry name" value="SusC_RagA_signa"/>
    <property type="match status" value="1"/>
</dbReference>
<dbReference type="SUPFAM" id="SSF56935">
    <property type="entry name" value="Porins"/>
    <property type="match status" value="1"/>
</dbReference>
<evidence type="ECO:0000259" key="10">
    <source>
        <dbReference type="Pfam" id="PF00593"/>
    </source>
</evidence>
<dbReference type="GO" id="GO:0009279">
    <property type="term" value="C:cell outer membrane"/>
    <property type="evidence" value="ECO:0007669"/>
    <property type="project" value="UniProtKB-SubCell"/>
</dbReference>
<comment type="similarity">
    <text evidence="8 9">Belongs to the TonB-dependent receptor family.</text>
</comment>
<protein>
    <submittedName>
        <fullName evidence="12">SusC/RagA family TonB-linked outer membrane protein</fullName>
    </submittedName>
</protein>
<organism evidence="12 13">
    <name type="scientific">Pararcticibacter amylolyticus</name>
    <dbReference type="NCBI Taxonomy" id="2173175"/>
    <lineage>
        <taxon>Bacteria</taxon>
        <taxon>Pseudomonadati</taxon>
        <taxon>Bacteroidota</taxon>
        <taxon>Sphingobacteriia</taxon>
        <taxon>Sphingobacteriales</taxon>
        <taxon>Sphingobacteriaceae</taxon>
        <taxon>Pararcticibacter</taxon>
    </lineage>
</organism>
<feature type="domain" description="TonB-dependent receptor plug" evidence="11">
    <location>
        <begin position="136"/>
        <end position="252"/>
    </location>
</feature>
<comment type="caution">
    <text evidence="12">The sequence shown here is derived from an EMBL/GenBank/DDBJ whole genome shotgun (WGS) entry which is preliminary data.</text>
</comment>
<dbReference type="EMBL" id="QEAS01000026">
    <property type="protein sequence ID" value="PWG78376.1"/>
    <property type="molecule type" value="Genomic_DNA"/>
</dbReference>
<feature type="domain" description="TonB-dependent receptor-like beta-barrel" evidence="10">
    <location>
        <begin position="448"/>
        <end position="920"/>
    </location>
</feature>
<evidence type="ECO:0000259" key="11">
    <source>
        <dbReference type="Pfam" id="PF07715"/>
    </source>
</evidence>
<dbReference type="SUPFAM" id="SSF49464">
    <property type="entry name" value="Carboxypeptidase regulatory domain-like"/>
    <property type="match status" value="1"/>
</dbReference>
<keyword evidence="2 8" id="KW-0813">Transport</keyword>
<keyword evidence="7 8" id="KW-0998">Cell outer membrane</keyword>
<gene>
    <name evidence="12" type="ORF">DDR33_22700</name>
</gene>
<dbReference type="Gene3D" id="2.40.170.20">
    <property type="entry name" value="TonB-dependent receptor, beta-barrel domain"/>
    <property type="match status" value="1"/>
</dbReference>
<dbReference type="InterPro" id="IPR037066">
    <property type="entry name" value="Plug_dom_sf"/>
</dbReference>
<dbReference type="InterPro" id="IPR008969">
    <property type="entry name" value="CarboxyPept-like_regulatory"/>
</dbReference>
<proteinExistence type="inferred from homology"/>
<evidence type="ECO:0000313" key="13">
    <source>
        <dbReference type="Proteomes" id="UP000245647"/>
    </source>
</evidence>
<dbReference type="InterPro" id="IPR036942">
    <property type="entry name" value="Beta-barrel_TonB_sf"/>
</dbReference>
<dbReference type="InterPro" id="IPR000531">
    <property type="entry name" value="Beta-barrel_TonB"/>
</dbReference>
<keyword evidence="6 8" id="KW-0472">Membrane</keyword>
<evidence type="ECO:0000256" key="9">
    <source>
        <dbReference type="RuleBase" id="RU003357"/>
    </source>
</evidence>
<dbReference type="AlphaFoldDB" id="A0A2U2PAF6"/>
<dbReference type="Proteomes" id="UP000245647">
    <property type="component" value="Unassembled WGS sequence"/>
</dbReference>
<evidence type="ECO:0000256" key="8">
    <source>
        <dbReference type="PROSITE-ProRule" id="PRU01360"/>
    </source>
</evidence>
<evidence type="ECO:0000313" key="12">
    <source>
        <dbReference type="EMBL" id="PWG78376.1"/>
    </source>
</evidence>
<reference evidence="12 13" key="1">
    <citation type="submission" date="2018-04" db="EMBL/GenBank/DDBJ databases">
        <title>Pedobacter chongqingensis sp. nov., isolated from a rottenly hemp rope.</title>
        <authorList>
            <person name="Cai Y."/>
        </authorList>
    </citation>
    <scope>NUCLEOTIDE SEQUENCE [LARGE SCALE GENOMIC DNA]</scope>
    <source>
        <strain evidence="12 13">FJ4-8</strain>
    </source>
</reference>
<dbReference type="Pfam" id="PF00593">
    <property type="entry name" value="TonB_dep_Rec_b-barrel"/>
    <property type="match status" value="1"/>
</dbReference>
<keyword evidence="13" id="KW-1185">Reference proteome</keyword>